<organism evidence="1 2">
    <name type="scientific">Zizania palustris</name>
    <name type="common">Northern wild rice</name>
    <dbReference type="NCBI Taxonomy" id="103762"/>
    <lineage>
        <taxon>Eukaryota</taxon>
        <taxon>Viridiplantae</taxon>
        <taxon>Streptophyta</taxon>
        <taxon>Embryophyta</taxon>
        <taxon>Tracheophyta</taxon>
        <taxon>Spermatophyta</taxon>
        <taxon>Magnoliopsida</taxon>
        <taxon>Liliopsida</taxon>
        <taxon>Poales</taxon>
        <taxon>Poaceae</taxon>
        <taxon>BOP clade</taxon>
        <taxon>Oryzoideae</taxon>
        <taxon>Oryzeae</taxon>
        <taxon>Zizaniinae</taxon>
        <taxon>Zizania</taxon>
    </lineage>
</organism>
<accession>A0A8J5X0E1</accession>
<reference evidence="1" key="2">
    <citation type="submission" date="2021-02" db="EMBL/GenBank/DDBJ databases">
        <authorList>
            <person name="Kimball J.A."/>
            <person name="Haas M.W."/>
            <person name="Macchietto M."/>
            <person name="Kono T."/>
            <person name="Duquette J."/>
            <person name="Shao M."/>
        </authorList>
    </citation>
    <scope>NUCLEOTIDE SEQUENCE</scope>
    <source>
        <tissue evidence="1">Fresh leaf tissue</tissue>
    </source>
</reference>
<proteinExistence type="predicted"/>
<evidence type="ECO:0000313" key="2">
    <source>
        <dbReference type="Proteomes" id="UP000729402"/>
    </source>
</evidence>
<dbReference type="Proteomes" id="UP000729402">
    <property type="component" value="Unassembled WGS sequence"/>
</dbReference>
<dbReference type="EMBL" id="JAAALK010000079">
    <property type="protein sequence ID" value="KAG8099411.1"/>
    <property type="molecule type" value="Genomic_DNA"/>
</dbReference>
<sequence length="75" mass="7453">MAFLLEVVGQQLNLVKSAAEAVASAVTETAKLGLAAGHAVVHGQASAVASAVMVSWSRPSRASSCSAVATELCLA</sequence>
<evidence type="ECO:0000313" key="1">
    <source>
        <dbReference type="EMBL" id="KAG8099411.1"/>
    </source>
</evidence>
<gene>
    <name evidence="1" type="ORF">GUJ93_ZPchr0013g34109</name>
</gene>
<name>A0A8J5X0E1_ZIZPA</name>
<protein>
    <submittedName>
        <fullName evidence="1">Uncharacterized protein</fullName>
    </submittedName>
</protein>
<comment type="caution">
    <text evidence="1">The sequence shown here is derived from an EMBL/GenBank/DDBJ whole genome shotgun (WGS) entry which is preliminary data.</text>
</comment>
<dbReference type="AlphaFoldDB" id="A0A8J5X0E1"/>
<keyword evidence="2" id="KW-1185">Reference proteome</keyword>
<reference evidence="1" key="1">
    <citation type="journal article" date="2021" name="bioRxiv">
        <title>Whole Genome Assembly and Annotation of Northern Wild Rice, Zizania palustris L., Supports a Whole Genome Duplication in the Zizania Genus.</title>
        <authorList>
            <person name="Haas M."/>
            <person name="Kono T."/>
            <person name="Macchietto M."/>
            <person name="Millas R."/>
            <person name="McGilp L."/>
            <person name="Shao M."/>
            <person name="Duquette J."/>
            <person name="Hirsch C.N."/>
            <person name="Kimball J."/>
        </authorList>
    </citation>
    <scope>NUCLEOTIDE SEQUENCE</scope>
    <source>
        <tissue evidence="1">Fresh leaf tissue</tissue>
    </source>
</reference>